<dbReference type="InterPro" id="IPR009100">
    <property type="entry name" value="AcylCoA_DH/oxidase_NM_dom_sf"/>
</dbReference>
<dbReference type="EnsemblBacteria" id="AAB89011">
    <property type="protein sequence ID" value="AAB89011"/>
    <property type="gene ID" value="AF_2244"/>
</dbReference>
<reference evidence="12 13" key="1">
    <citation type="journal article" date="1997" name="Nature">
        <title>The complete genome sequence of the hyperthermophilic, sulphate-reducing archaeon Archaeoglobus fulgidus.</title>
        <authorList>
            <person name="Klenk H.P."/>
            <person name="Clayton R.A."/>
            <person name="Tomb J."/>
            <person name="White O."/>
            <person name="Nelson K.E."/>
            <person name="Ketchum K.A."/>
            <person name="Dodson R.J."/>
            <person name="Gwinn M."/>
            <person name="Hickey E.K."/>
            <person name="Peterson J.D."/>
            <person name="Richardson D.L."/>
            <person name="Kerlavage A.R."/>
            <person name="Graham D.E."/>
            <person name="Kyrpides N.C."/>
            <person name="Fleischmann R.D."/>
            <person name="Quackenbush J."/>
            <person name="Lee N.H."/>
            <person name="Sutton G.G."/>
            <person name="Gill S."/>
            <person name="Kirkness E.F."/>
            <person name="Dougherty B.A."/>
            <person name="McKenney K."/>
            <person name="Adams M.D."/>
            <person name="Loftus B."/>
            <person name="Peterson S."/>
            <person name="Reich C.I."/>
            <person name="McNeil L.K."/>
            <person name="Badger J.H."/>
            <person name="Glodek A."/>
            <person name="Zhou L."/>
            <person name="Overbeek R."/>
            <person name="Gocayne J.D."/>
            <person name="Weidman J.F."/>
            <person name="McDonald L."/>
            <person name="Utterback T."/>
            <person name="Cotton M.D."/>
            <person name="Spriggs T."/>
            <person name="Artiach P."/>
            <person name="Kaine B.P."/>
            <person name="Sykes S.M."/>
            <person name="Sadow P.W."/>
            <person name="D'Andrea K.P."/>
            <person name="Bowman C."/>
            <person name="Fujii C."/>
            <person name="Garland S.A."/>
            <person name="Mason T.M."/>
            <person name="Olsen G.J."/>
            <person name="Fraser C.M."/>
            <person name="Smith H.O."/>
            <person name="Woese C.R."/>
            <person name="Venter J.C."/>
        </authorList>
    </citation>
    <scope>NUCLEOTIDE SEQUENCE [LARGE SCALE GENOMIC DNA]</scope>
    <source>
        <strain evidence="13">ATCC 49558 / DSM 4304 / JCM 9628 / NBRC 100126 / VC-16</strain>
    </source>
</reference>
<evidence type="ECO:0000259" key="10">
    <source>
        <dbReference type="Pfam" id="PF02770"/>
    </source>
</evidence>
<dbReference type="eggNOG" id="arCOG01707">
    <property type="taxonomic scope" value="Archaea"/>
</dbReference>
<dbReference type="STRING" id="224325.AF_2244"/>
<evidence type="ECO:0000256" key="2">
    <source>
        <dbReference type="ARBA" id="ARBA00005109"/>
    </source>
</evidence>
<dbReference type="Pfam" id="PF00441">
    <property type="entry name" value="Acyl-CoA_dh_1"/>
    <property type="match status" value="1"/>
</dbReference>
<dbReference type="PaxDb" id="224325-AF_2244"/>
<dbReference type="InterPro" id="IPR037069">
    <property type="entry name" value="AcylCoA_DH/ox_N_sf"/>
</dbReference>
<evidence type="ECO:0000259" key="11">
    <source>
        <dbReference type="Pfam" id="PF02771"/>
    </source>
</evidence>
<dbReference type="Pfam" id="PF02771">
    <property type="entry name" value="Acyl-CoA_dh_N"/>
    <property type="match status" value="1"/>
</dbReference>
<keyword evidence="5 8" id="KW-0285">Flavoprotein</keyword>
<keyword evidence="6 8" id="KW-0274">FAD</keyword>
<dbReference type="Gene3D" id="1.20.140.10">
    <property type="entry name" value="Butyryl-CoA Dehydrogenase, subunit A, domain 3"/>
    <property type="match status" value="1"/>
</dbReference>
<dbReference type="Gene3D" id="1.10.540.10">
    <property type="entry name" value="Acyl-CoA dehydrogenase/oxidase, N-terminal domain"/>
    <property type="match status" value="1"/>
</dbReference>
<keyword evidence="13" id="KW-1185">Reference proteome</keyword>
<name>O28039_ARCFU</name>
<dbReference type="Gene3D" id="2.40.110.10">
    <property type="entry name" value="Butyryl-CoA Dehydrogenase, subunit A, domain 2"/>
    <property type="match status" value="1"/>
</dbReference>
<feature type="domain" description="Acyl-CoA oxidase/dehydrogenase middle" evidence="10">
    <location>
        <begin position="127"/>
        <end position="224"/>
    </location>
</feature>
<dbReference type="HOGENOM" id="CLU_018204_3_5_2"/>
<dbReference type="RefSeq" id="WP_010879733.1">
    <property type="nucleotide sequence ID" value="NC_000917.1"/>
</dbReference>
<evidence type="ECO:0000256" key="6">
    <source>
        <dbReference type="ARBA" id="ARBA00022827"/>
    </source>
</evidence>
<comment type="pathway">
    <text evidence="2">Amino-acid degradation; L-valine degradation.</text>
</comment>
<dbReference type="PROSITE" id="PS00073">
    <property type="entry name" value="ACYL_COA_DH_2"/>
    <property type="match status" value="1"/>
</dbReference>
<dbReference type="InterPro" id="IPR013786">
    <property type="entry name" value="AcylCoA_DH/ox_N"/>
</dbReference>
<dbReference type="FunFam" id="1.20.140.10:FF:000001">
    <property type="entry name" value="Acyl-CoA dehydrogenase"/>
    <property type="match status" value="1"/>
</dbReference>
<dbReference type="FunFam" id="2.40.110.10:FF:000001">
    <property type="entry name" value="Acyl-CoA dehydrogenase, mitochondrial"/>
    <property type="match status" value="1"/>
</dbReference>
<keyword evidence="4" id="KW-0101">Branched-chain amino acid catabolism</keyword>
<dbReference type="Pfam" id="PF02770">
    <property type="entry name" value="Acyl-CoA_dh_M"/>
    <property type="match status" value="1"/>
</dbReference>
<dbReference type="PANTHER" id="PTHR43884:SF12">
    <property type="entry name" value="ISOVALERYL-COA DEHYDROGENASE, MITOCHONDRIAL-RELATED"/>
    <property type="match status" value="1"/>
</dbReference>
<dbReference type="EMBL" id="AE000782">
    <property type="protein sequence ID" value="AAB89011.1"/>
    <property type="molecule type" value="Genomic_DNA"/>
</dbReference>
<evidence type="ECO:0000256" key="4">
    <source>
        <dbReference type="ARBA" id="ARBA00022456"/>
    </source>
</evidence>
<dbReference type="GO" id="GO:0003995">
    <property type="term" value="F:acyl-CoA dehydrogenase activity"/>
    <property type="evidence" value="ECO:0007669"/>
    <property type="project" value="InterPro"/>
</dbReference>
<dbReference type="GO" id="GO:0009083">
    <property type="term" value="P:branched-chain amino acid catabolic process"/>
    <property type="evidence" value="ECO:0007669"/>
    <property type="project" value="UniProtKB-KW"/>
</dbReference>
<dbReference type="InterPro" id="IPR006091">
    <property type="entry name" value="Acyl-CoA_Oxase/DH_mid-dom"/>
</dbReference>
<dbReference type="KEGG" id="afu:AF_2244"/>
<feature type="domain" description="Acyl-CoA dehydrogenase/oxidase N-terminal" evidence="11">
    <location>
        <begin position="13"/>
        <end position="123"/>
    </location>
</feature>
<comment type="cofactor">
    <cofactor evidence="1 8">
        <name>FAD</name>
        <dbReference type="ChEBI" id="CHEBI:57692"/>
    </cofactor>
</comment>
<dbReference type="InterPro" id="IPR009075">
    <property type="entry name" value="AcylCo_DH/oxidase_C"/>
</dbReference>
<feature type="domain" description="Acyl-CoA dehydrogenase/oxidase C-terminal" evidence="9">
    <location>
        <begin position="236"/>
        <end position="386"/>
    </location>
</feature>
<dbReference type="PANTHER" id="PTHR43884">
    <property type="entry name" value="ACYL-COA DEHYDROGENASE"/>
    <property type="match status" value="1"/>
</dbReference>
<evidence type="ECO:0000256" key="5">
    <source>
        <dbReference type="ARBA" id="ARBA00022630"/>
    </source>
</evidence>
<accession>O28039</accession>
<evidence type="ECO:0000259" key="9">
    <source>
        <dbReference type="Pfam" id="PF00441"/>
    </source>
</evidence>
<dbReference type="Proteomes" id="UP000002199">
    <property type="component" value="Chromosome"/>
</dbReference>
<proteinExistence type="inferred from homology"/>
<comment type="similarity">
    <text evidence="3 8">Belongs to the acyl-CoA dehydrogenase family.</text>
</comment>
<dbReference type="InterPro" id="IPR006089">
    <property type="entry name" value="Acyl-CoA_DH_CS"/>
</dbReference>
<dbReference type="PIRSF" id="PIRSF016578">
    <property type="entry name" value="HsaA"/>
    <property type="match status" value="1"/>
</dbReference>
<evidence type="ECO:0000313" key="13">
    <source>
        <dbReference type="Proteomes" id="UP000002199"/>
    </source>
</evidence>
<dbReference type="InterPro" id="IPR046373">
    <property type="entry name" value="Acyl-CoA_Oxase/DH_mid-dom_sf"/>
</dbReference>
<dbReference type="SUPFAM" id="SSF47203">
    <property type="entry name" value="Acyl-CoA dehydrogenase C-terminal domain-like"/>
    <property type="match status" value="1"/>
</dbReference>
<dbReference type="InterPro" id="IPR036250">
    <property type="entry name" value="AcylCo_DH-like_C"/>
</dbReference>
<evidence type="ECO:0000256" key="7">
    <source>
        <dbReference type="ARBA" id="ARBA00023002"/>
    </source>
</evidence>
<evidence type="ECO:0000256" key="1">
    <source>
        <dbReference type="ARBA" id="ARBA00001974"/>
    </source>
</evidence>
<dbReference type="GeneID" id="1485475"/>
<evidence type="ECO:0000256" key="8">
    <source>
        <dbReference type="RuleBase" id="RU362125"/>
    </source>
</evidence>
<protein>
    <submittedName>
        <fullName evidence="12">Acyl-CoA dehydrogenase (Acd-11)</fullName>
    </submittedName>
</protein>
<gene>
    <name evidence="12" type="ordered locus">AF_2244</name>
</gene>
<dbReference type="PhylomeDB" id="O28039"/>
<evidence type="ECO:0000256" key="3">
    <source>
        <dbReference type="ARBA" id="ARBA00009347"/>
    </source>
</evidence>
<dbReference type="GO" id="GO:0050660">
    <property type="term" value="F:flavin adenine dinucleotide binding"/>
    <property type="evidence" value="ECO:0007669"/>
    <property type="project" value="InterPro"/>
</dbReference>
<organism evidence="12 13">
    <name type="scientific">Archaeoglobus fulgidus (strain ATCC 49558 / DSM 4304 / JCM 9628 / NBRC 100126 / VC-16)</name>
    <dbReference type="NCBI Taxonomy" id="224325"/>
    <lineage>
        <taxon>Archaea</taxon>
        <taxon>Methanobacteriati</taxon>
        <taxon>Methanobacteriota</taxon>
        <taxon>Archaeoglobi</taxon>
        <taxon>Archaeoglobales</taxon>
        <taxon>Archaeoglobaceae</taxon>
        <taxon>Archaeoglobus</taxon>
    </lineage>
</organism>
<keyword evidence="7 8" id="KW-0560">Oxidoreductase</keyword>
<dbReference type="FunFam" id="1.10.540.10:FF:000002">
    <property type="entry name" value="Acyl-CoA dehydrogenase FadE19"/>
    <property type="match status" value="1"/>
</dbReference>
<dbReference type="AlphaFoldDB" id="O28039"/>
<evidence type="ECO:0000313" key="12">
    <source>
        <dbReference type="EMBL" id="AAB89011.1"/>
    </source>
</evidence>
<dbReference type="SUPFAM" id="SSF56645">
    <property type="entry name" value="Acyl-CoA dehydrogenase NM domain-like"/>
    <property type="match status" value="1"/>
</dbReference>
<sequence length="402" mass="45436">MRWLKMLADFILTEDQKAIKEAAREFAEKEFPNYVEECDREEKFPFELWKKAAQLGFIGMAIPEQYGGQGLGVLDSCLVVEEFWRVDGGLGMILATTFGSEQIIAFGNEEQKKKYLPPLAKGEKICAACYTEPQAGSDVAGIKTRADKDGDEYVINGTKMFITNGSIADYYIVLARTDPNPPKRHHGMSVFLVERDMPGVQANKLKNKLGIRASDTAEVVFKNVRVPKENLIGQEGQGFYQTMMFFNITRIPVAFQALGLAQGAFELAYHYARNREVFERKLADFQVTQEKLAKMRTELEAARLLAYQAAYFQDKMGMPDPGLTAMAKYYTAKAAQFIVNEALQIHGGYGFMGEQHISRMYRDVRILEIYEGTREIEMEVIARSLLGKIPSRLGVVRKHPLQ</sequence>
<dbReference type="PIR" id="D69530">
    <property type="entry name" value="D69530"/>
</dbReference>